<accession>A0A8J2L1E2</accession>
<feature type="region of interest" description="Disordered" evidence="1">
    <location>
        <begin position="20"/>
        <end position="73"/>
    </location>
</feature>
<feature type="compositionally biased region" description="Low complexity" evidence="1">
    <location>
        <begin position="42"/>
        <end position="52"/>
    </location>
</feature>
<evidence type="ECO:0000256" key="1">
    <source>
        <dbReference type="SAM" id="MobiDB-lite"/>
    </source>
</evidence>
<feature type="signal peptide" evidence="2">
    <location>
        <begin position="1"/>
        <end position="18"/>
    </location>
</feature>
<organism evidence="3 4">
    <name type="scientific">Allacma fusca</name>
    <dbReference type="NCBI Taxonomy" id="39272"/>
    <lineage>
        <taxon>Eukaryota</taxon>
        <taxon>Metazoa</taxon>
        <taxon>Ecdysozoa</taxon>
        <taxon>Arthropoda</taxon>
        <taxon>Hexapoda</taxon>
        <taxon>Collembola</taxon>
        <taxon>Symphypleona</taxon>
        <taxon>Sminthuridae</taxon>
        <taxon>Allacma</taxon>
    </lineage>
</organism>
<protein>
    <submittedName>
        <fullName evidence="3">Uncharacterized protein</fullName>
    </submittedName>
</protein>
<evidence type="ECO:0000256" key="2">
    <source>
        <dbReference type="SAM" id="SignalP"/>
    </source>
</evidence>
<dbReference type="AlphaFoldDB" id="A0A8J2L1E2"/>
<dbReference type="EMBL" id="CAJVCH010531110">
    <property type="protein sequence ID" value="CAG7823942.1"/>
    <property type="molecule type" value="Genomic_DNA"/>
</dbReference>
<evidence type="ECO:0000313" key="4">
    <source>
        <dbReference type="Proteomes" id="UP000708208"/>
    </source>
</evidence>
<comment type="caution">
    <text evidence="3">The sequence shown here is derived from an EMBL/GenBank/DDBJ whole genome shotgun (WGS) entry which is preliminary data.</text>
</comment>
<feature type="compositionally biased region" description="Pro residues" evidence="1">
    <location>
        <begin position="62"/>
        <end position="73"/>
    </location>
</feature>
<dbReference type="Proteomes" id="UP000708208">
    <property type="component" value="Unassembled WGS sequence"/>
</dbReference>
<keyword evidence="4" id="KW-1185">Reference proteome</keyword>
<proteinExistence type="predicted"/>
<keyword evidence="2" id="KW-0732">Signal</keyword>
<sequence length="73" mass="7732">MRFLGLLCLLLVIQMVMCQQSETSGESEYETEDKPERGPLGGKKPPNVGGPNITAPGNGPQDIPPMPKVPGGK</sequence>
<name>A0A8J2L1E2_9HEXA</name>
<feature type="chain" id="PRO_5035300052" evidence="2">
    <location>
        <begin position="19"/>
        <end position="73"/>
    </location>
</feature>
<evidence type="ECO:0000313" key="3">
    <source>
        <dbReference type="EMBL" id="CAG7823942.1"/>
    </source>
</evidence>
<reference evidence="3" key="1">
    <citation type="submission" date="2021-06" db="EMBL/GenBank/DDBJ databases">
        <authorList>
            <person name="Hodson N. C."/>
            <person name="Mongue J. A."/>
            <person name="Jaron S. K."/>
        </authorList>
    </citation>
    <scope>NUCLEOTIDE SEQUENCE</scope>
</reference>
<gene>
    <name evidence="3" type="ORF">AFUS01_LOCUS34129</name>
</gene>